<dbReference type="Gene3D" id="2.60.120.1130">
    <property type="match status" value="1"/>
</dbReference>
<dbReference type="Proteomes" id="UP001501411">
    <property type="component" value="Unassembled WGS sequence"/>
</dbReference>
<evidence type="ECO:0000259" key="1">
    <source>
        <dbReference type="Pfam" id="PF12969"/>
    </source>
</evidence>
<dbReference type="Pfam" id="PF12969">
    <property type="entry name" value="DUF3857"/>
    <property type="match status" value="1"/>
</dbReference>
<dbReference type="Gene3D" id="3.10.620.30">
    <property type="match status" value="1"/>
</dbReference>
<dbReference type="InterPro" id="IPR024618">
    <property type="entry name" value="DUF3857"/>
</dbReference>
<organism evidence="2 3">
    <name type="scientific">Olivibacter ginsenosidimutans</name>
    <dbReference type="NCBI Taxonomy" id="1176537"/>
    <lineage>
        <taxon>Bacteria</taxon>
        <taxon>Pseudomonadati</taxon>
        <taxon>Bacteroidota</taxon>
        <taxon>Sphingobacteriia</taxon>
        <taxon>Sphingobacteriales</taxon>
        <taxon>Sphingobacteriaceae</taxon>
        <taxon>Olivibacter</taxon>
    </lineage>
</organism>
<name>A0ABP9AJ72_9SPHI</name>
<evidence type="ECO:0000313" key="2">
    <source>
        <dbReference type="EMBL" id="GAA4781148.1"/>
    </source>
</evidence>
<feature type="domain" description="DUF3857" evidence="1">
    <location>
        <begin position="42"/>
        <end position="201"/>
    </location>
</feature>
<gene>
    <name evidence="2" type="ORF">GCM10023231_05650</name>
</gene>
<dbReference type="Gene3D" id="2.60.40.3140">
    <property type="match status" value="1"/>
</dbReference>
<comment type="caution">
    <text evidence="2">The sequence shown here is derived from an EMBL/GenBank/DDBJ whole genome shotgun (WGS) entry which is preliminary data.</text>
</comment>
<accession>A0ABP9AJ72</accession>
<dbReference type="SUPFAM" id="SSF54001">
    <property type="entry name" value="Cysteine proteinases"/>
    <property type="match status" value="1"/>
</dbReference>
<evidence type="ECO:0000313" key="3">
    <source>
        <dbReference type="Proteomes" id="UP001501411"/>
    </source>
</evidence>
<proteinExistence type="predicted"/>
<dbReference type="EMBL" id="BAABIQ010000003">
    <property type="protein sequence ID" value="GAA4781148.1"/>
    <property type="molecule type" value="Genomic_DNA"/>
</dbReference>
<dbReference type="InterPro" id="IPR038765">
    <property type="entry name" value="Papain-like_cys_pep_sf"/>
</dbReference>
<keyword evidence="3" id="KW-1185">Reference proteome</keyword>
<protein>
    <recommendedName>
        <fullName evidence="1">DUF3857 domain-containing protein</fullName>
    </recommendedName>
</protein>
<reference evidence="3" key="1">
    <citation type="journal article" date="2019" name="Int. J. Syst. Evol. Microbiol.">
        <title>The Global Catalogue of Microorganisms (GCM) 10K type strain sequencing project: providing services to taxonomists for standard genome sequencing and annotation.</title>
        <authorList>
            <consortium name="The Broad Institute Genomics Platform"/>
            <consortium name="The Broad Institute Genome Sequencing Center for Infectious Disease"/>
            <person name="Wu L."/>
            <person name="Ma J."/>
        </authorList>
    </citation>
    <scope>NUCLEOTIDE SEQUENCE [LARGE SCALE GENOMIC DNA]</scope>
    <source>
        <strain evidence="3">JCM 18200</strain>
    </source>
</reference>
<sequence>MGIKVWGQADFAIDHIPEHLRLRANAIMRDRQYTIDMHATNEVVLHVKEVLTIMNKSALAYARLALFYDKNTVIKDIHGALYDGQGQLMQKISAKDFLDESAVNNFSLFEDSRVKHFLPNGLEYPFTVMYDFELKFKQNLIIPDWVPKPYRDMAVEQSSYQFICGLEDKLHIKESNYTGKRTEERNQKQKSYTWMVKSLPAGRIEPLSPPPESYQTRVKIAPEQFYYYRKKGGYTNWRELGQWVYNDLIKEQQLPTPSMISQVNGLVDNLTDNREKIKVLYEYLQQKTRYVSVQIGIGGFQPMAASEVDRLGYGDCKGLVNYMQTLLNIAEIPSYYCVVNAGSLKKDMELDFASMNQGNHVILAVPLKQDTVWLECTSQKIPFGFLGDFTDDRLVFACTPHGGELLRTPKYTPMASTQQRKAIFSLNSEGDIHGAFSTRFKGAQYDNRLGIADMPLNEQTKTLKQIYAIDNIDFTQVAYADQPAEDTPCMQEDVAINIRHYAPKNGQLIYLQPNLFNRQGSVPQLEKRESPFYLNRGYTDEDILTYTVPDQYVLRMKPADVKLETDFGDFVMELTLTDRQLVYHRKLSLREGQFPPERYIDYARFMNAVYQADLTKVVFLEKEH</sequence>